<dbReference type="Proteomes" id="UP001623384">
    <property type="component" value="Chromosome"/>
</dbReference>
<evidence type="ECO:0000313" key="2">
    <source>
        <dbReference type="EMBL" id="WXK92100.1"/>
    </source>
</evidence>
<dbReference type="RefSeq" id="WP_406633528.1">
    <property type="nucleotide sequence ID" value="NZ_CP148033.1"/>
</dbReference>
<gene>
    <name evidence="2" type="ORF">WHH00_13550</name>
</gene>
<accession>A0ABZ2R0Y1</accession>
<protein>
    <submittedName>
        <fullName evidence="2">GAF domain-containing protein</fullName>
    </submittedName>
</protein>
<dbReference type="Gene3D" id="3.30.450.40">
    <property type="match status" value="1"/>
</dbReference>
<proteinExistence type="predicted"/>
<dbReference type="EMBL" id="CP148033">
    <property type="protein sequence ID" value="WXK92100.1"/>
    <property type="molecule type" value="Genomic_DNA"/>
</dbReference>
<evidence type="ECO:0000313" key="3">
    <source>
        <dbReference type="Proteomes" id="UP001623384"/>
    </source>
</evidence>
<sequence>MDHGLKFSDPAAYSRLLRRAHEQVISGVPRPEIPEGLASSWRRSMALGISPDQHSPRHLHEASEVLELRRAHRLQQVMPALSELLADDSSDGRHLLVLTDAGGEILWRVGSAQVLRRADRLEFSEGADWSEAGIGTNAISEALVTGRPVQLFSAEHLVRTHHEWACTAAPIRDPLTGALLGVLDVSGPLESLTADTLRMVRCAVSMAEALLRMSDAGTPLGAPSPVPVSRQSSRTGSAARPAAAVASLELLGDQPAAFFRDGSRVPLTLRRAEILALLDSRSQGWSAEELAYELHGDAGIAASIRTEMFRVRSLLGDAIASNPYRLGEGLAGRSDAGQVLRLLREGKAAAALEAYRAPLLSRSGNMAIQLLRDRLDLALRAAVRASTDPALLMRWLSTDMGSSDMPAVEALGKLVGLRDARYLSFSAGAAAADAKLA</sequence>
<feature type="domain" description="GAF" evidence="1">
    <location>
        <begin position="96"/>
        <end position="208"/>
    </location>
</feature>
<name>A0ABZ2R0Y1_9MICC</name>
<dbReference type="InterPro" id="IPR029016">
    <property type="entry name" value="GAF-like_dom_sf"/>
</dbReference>
<dbReference type="InterPro" id="IPR003018">
    <property type="entry name" value="GAF"/>
</dbReference>
<dbReference type="Pfam" id="PF01590">
    <property type="entry name" value="GAF"/>
    <property type="match status" value="1"/>
</dbReference>
<evidence type="ECO:0000259" key="1">
    <source>
        <dbReference type="Pfam" id="PF01590"/>
    </source>
</evidence>
<organism evidence="2 3">
    <name type="scientific">Pseudarthrobacter quantipunctorum</name>
    <dbReference type="NCBI Taxonomy" id="3128980"/>
    <lineage>
        <taxon>Bacteria</taxon>
        <taxon>Bacillati</taxon>
        <taxon>Actinomycetota</taxon>
        <taxon>Actinomycetes</taxon>
        <taxon>Micrococcales</taxon>
        <taxon>Micrococcaceae</taxon>
        <taxon>Pseudarthrobacter</taxon>
    </lineage>
</organism>
<keyword evidence="3" id="KW-1185">Reference proteome</keyword>
<reference evidence="2 3" key="1">
    <citation type="submission" date="2024-03" db="EMBL/GenBank/DDBJ databases">
        <title>Rhodococcus navarretei sp. nov. and Pseudarthrobacter quantumdoti sp. nov., two new species with the ability to biosynthesize Quantum Dots isolated from soil samples at Union Glacier, Antarctica.</title>
        <authorList>
            <person name="Vargas M."/>
        </authorList>
    </citation>
    <scope>NUCLEOTIDE SEQUENCE [LARGE SCALE GENOMIC DNA]</scope>
    <source>
        <strain evidence="2 3">RC-2-3</strain>
    </source>
</reference>